<proteinExistence type="predicted"/>
<comment type="caution">
    <text evidence="2">The sequence shown here is derived from an EMBL/GenBank/DDBJ whole genome shotgun (WGS) entry which is preliminary data.</text>
</comment>
<dbReference type="AlphaFoldDB" id="A0ABD2M4V3"/>
<evidence type="ECO:0000313" key="2">
    <source>
        <dbReference type="EMBL" id="KAL3122537.1"/>
    </source>
</evidence>
<sequence length="361" mass="39965">MSDKQSIRRCITNLCSNLDPALINALLDDDQLLTDFQTDNDTLLFPIVKAFRQLHAQLKEELSCALSGQIGSEPKPFSLLSILEKQQQKEKSDDKLEKEKEMPNSNGKEKALNECAESIEVISLKEQKTSELNIDKMKTDVANTTRKNVLEFQFIDAFSLGKEKYCESVNRSVQVESDLDFANLKVEGIEKKDENLVESVSAASIYNGKESSFSTTANSTNSTEMSVGEVNGRKVARVLATRSGIDIYSADAEGALLTFAQRRKPQKKCGATSNKCNHSLAEERRIVITSRGQSPQAEDDELVEVLSAKTLTEERRAQNGGGQKSSENGQRKGRNEEEDEEQSTLNQVTPIPTTLELSSST</sequence>
<feature type="compositionally biased region" description="Polar residues" evidence="1">
    <location>
        <begin position="343"/>
        <end position="361"/>
    </location>
</feature>
<dbReference type="EMBL" id="JBICBT010000133">
    <property type="protein sequence ID" value="KAL3122537.1"/>
    <property type="molecule type" value="Genomic_DNA"/>
</dbReference>
<reference evidence="2 3" key="1">
    <citation type="submission" date="2024-10" db="EMBL/GenBank/DDBJ databases">
        <authorList>
            <person name="Kim D."/>
        </authorList>
    </citation>
    <scope>NUCLEOTIDE SEQUENCE [LARGE SCALE GENOMIC DNA]</scope>
    <source>
        <strain evidence="2">BH-2024</strain>
    </source>
</reference>
<dbReference type="Proteomes" id="UP001620626">
    <property type="component" value="Unassembled WGS sequence"/>
</dbReference>
<feature type="region of interest" description="Disordered" evidence="1">
    <location>
        <begin position="308"/>
        <end position="361"/>
    </location>
</feature>
<gene>
    <name evidence="2" type="ORF">niasHT_003073</name>
</gene>
<accession>A0ABD2M4V3</accession>
<evidence type="ECO:0000256" key="1">
    <source>
        <dbReference type="SAM" id="MobiDB-lite"/>
    </source>
</evidence>
<name>A0ABD2M4V3_9BILA</name>
<feature type="region of interest" description="Disordered" evidence="1">
    <location>
        <begin position="88"/>
        <end position="109"/>
    </location>
</feature>
<organism evidence="2 3">
    <name type="scientific">Heterodera trifolii</name>
    <dbReference type="NCBI Taxonomy" id="157864"/>
    <lineage>
        <taxon>Eukaryota</taxon>
        <taxon>Metazoa</taxon>
        <taxon>Ecdysozoa</taxon>
        <taxon>Nematoda</taxon>
        <taxon>Chromadorea</taxon>
        <taxon>Rhabditida</taxon>
        <taxon>Tylenchina</taxon>
        <taxon>Tylenchomorpha</taxon>
        <taxon>Tylenchoidea</taxon>
        <taxon>Heteroderidae</taxon>
        <taxon>Heteroderinae</taxon>
        <taxon>Heterodera</taxon>
    </lineage>
</organism>
<evidence type="ECO:0000313" key="3">
    <source>
        <dbReference type="Proteomes" id="UP001620626"/>
    </source>
</evidence>
<protein>
    <submittedName>
        <fullName evidence="2">Uncharacterized protein</fullName>
    </submittedName>
</protein>
<keyword evidence="3" id="KW-1185">Reference proteome</keyword>